<keyword evidence="2" id="KW-1185">Reference proteome</keyword>
<sequence length="241" mass="25586">MTLITPPSFTNIVFKAGAAAALLSRTENPMTPGSRRLLPPPKQASLRRPKAHRLLQGSPPSPTCFSSPLSRGAETLSCVEDRLPSHPSGERVLESRSQPKGSWPRAVGGWDSAFLQSCSGVAGRGAPRPGQSRGSRMELMWHCWAQAQDSGLWPGPTFSSASAFPGLSPASPAPRRCPLDNLVCPGERTRGQEPMCPCRPRQGRVGLGPAISVLGSGRVCCVPLRPSSVPRVRRGRSNGLG</sequence>
<accession>A0AAX6S578</accession>
<feature type="compositionally biased region" description="Basic and acidic residues" evidence="1">
    <location>
        <begin position="81"/>
        <end position="94"/>
    </location>
</feature>
<gene>
    <name evidence="3" type="primary">LOC110346618</name>
</gene>
<dbReference type="Proteomes" id="UP000694906">
    <property type="component" value="Unplaced"/>
</dbReference>
<name>A0AAX6S578_HETGA</name>
<dbReference type="GeneID" id="110346618"/>
<evidence type="ECO:0000313" key="3">
    <source>
        <dbReference type="RefSeq" id="XP_021103694.1"/>
    </source>
</evidence>
<feature type="region of interest" description="Disordered" evidence="1">
    <location>
        <begin position="81"/>
        <end position="105"/>
    </location>
</feature>
<feature type="region of interest" description="Disordered" evidence="1">
    <location>
        <begin position="25"/>
        <end position="48"/>
    </location>
</feature>
<organism evidence="2 3">
    <name type="scientific">Heterocephalus glaber</name>
    <name type="common">Naked mole rat</name>
    <dbReference type="NCBI Taxonomy" id="10181"/>
    <lineage>
        <taxon>Eukaryota</taxon>
        <taxon>Metazoa</taxon>
        <taxon>Chordata</taxon>
        <taxon>Craniata</taxon>
        <taxon>Vertebrata</taxon>
        <taxon>Euteleostomi</taxon>
        <taxon>Mammalia</taxon>
        <taxon>Eutheria</taxon>
        <taxon>Euarchontoglires</taxon>
        <taxon>Glires</taxon>
        <taxon>Rodentia</taxon>
        <taxon>Hystricomorpha</taxon>
        <taxon>Bathyergidae</taxon>
        <taxon>Heterocephalus</taxon>
    </lineage>
</organism>
<evidence type="ECO:0000256" key="1">
    <source>
        <dbReference type="SAM" id="MobiDB-lite"/>
    </source>
</evidence>
<evidence type="ECO:0000313" key="2">
    <source>
        <dbReference type="Proteomes" id="UP000694906"/>
    </source>
</evidence>
<protein>
    <submittedName>
        <fullName evidence="3">Uncharacterized protein LOC110346618 isoform X1</fullName>
    </submittedName>
</protein>
<dbReference type="RefSeq" id="XP_021103694.1">
    <property type="nucleotide sequence ID" value="XM_021248035.1"/>
</dbReference>
<proteinExistence type="predicted"/>
<dbReference type="AlphaFoldDB" id="A0AAX6S578"/>
<reference evidence="3" key="1">
    <citation type="submission" date="2025-08" db="UniProtKB">
        <authorList>
            <consortium name="RefSeq"/>
        </authorList>
    </citation>
    <scope>IDENTIFICATION</scope>
</reference>